<dbReference type="OMA" id="LSIRIDM"/>
<gene>
    <name evidence="2" type="ORF">ARMGADRAFT_1012189</name>
</gene>
<protein>
    <recommendedName>
        <fullName evidence="4">F-box domain-containing protein</fullName>
    </recommendedName>
</protein>
<organism evidence="2 3">
    <name type="scientific">Armillaria gallica</name>
    <name type="common">Bulbous honey fungus</name>
    <name type="synonym">Armillaria bulbosa</name>
    <dbReference type="NCBI Taxonomy" id="47427"/>
    <lineage>
        <taxon>Eukaryota</taxon>
        <taxon>Fungi</taxon>
        <taxon>Dikarya</taxon>
        <taxon>Basidiomycota</taxon>
        <taxon>Agaricomycotina</taxon>
        <taxon>Agaricomycetes</taxon>
        <taxon>Agaricomycetidae</taxon>
        <taxon>Agaricales</taxon>
        <taxon>Marasmiineae</taxon>
        <taxon>Physalacriaceae</taxon>
        <taxon>Armillaria</taxon>
    </lineage>
</organism>
<name>A0A2H3DFP2_ARMGA</name>
<accession>A0A2H3DFP2</accession>
<evidence type="ECO:0000313" key="3">
    <source>
        <dbReference type="Proteomes" id="UP000217790"/>
    </source>
</evidence>
<evidence type="ECO:0000313" key="2">
    <source>
        <dbReference type="EMBL" id="PBK94045.1"/>
    </source>
</evidence>
<feature type="compositionally biased region" description="Low complexity" evidence="1">
    <location>
        <begin position="600"/>
        <end position="610"/>
    </location>
</feature>
<evidence type="ECO:0008006" key="4">
    <source>
        <dbReference type="Google" id="ProtNLM"/>
    </source>
</evidence>
<dbReference type="Proteomes" id="UP000217790">
    <property type="component" value="Unassembled WGS sequence"/>
</dbReference>
<evidence type="ECO:0000256" key="1">
    <source>
        <dbReference type="SAM" id="MobiDB-lite"/>
    </source>
</evidence>
<dbReference type="STRING" id="47427.A0A2H3DFP2"/>
<dbReference type="AlphaFoldDB" id="A0A2H3DFP2"/>
<dbReference type="InParanoid" id="A0A2H3DFP2"/>
<reference evidence="3" key="1">
    <citation type="journal article" date="2017" name="Nat. Ecol. Evol.">
        <title>Genome expansion and lineage-specific genetic innovations in the forest pathogenic fungi Armillaria.</title>
        <authorList>
            <person name="Sipos G."/>
            <person name="Prasanna A.N."/>
            <person name="Walter M.C."/>
            <person name="O'Connor E."/>
            <person name="Balint B."/>
            <person name="Krizsan K."/>
            <person name="Kiss B."/>
            <person name="Hess J."/>
            <person name="Varga T."/>
            <person name="Slot J."/>
            <person name="Riley R."/>
            <person name="Boka B."/>
            <person name="Rigling D."/>
            <person name="Barry K."/>
            <person name="Lee J."/>
            <person name="Mihaltcheva S."/>
            <person name="LaButti K."/>
            <person name="Lipzen A."/>
            <person name="Waldron R."/>
            <person name="Moloney N.M."/>
            <person name="Sperisen C."/>
            <person name="Kredics L."/>
            <person name="Vagvoelgyi C."/>
            <person name="Patrignani A."/>
            <person name="Fitzpatrick D."/>
            <person name="Nagy I."/>
            <person name="Doyle S."/>
            <person name="Anderson J.B."/>
            <person name="Grigoriev I.V."/>
            <person name="Gueldener U."/>
            <person name="Muensterkoetter M."/>
            <person name="Nagy L.G."/>
        </authorList>
    </citation>
    <scope>NUCLEOTIDE SEQUENCE [LARGE SCALE GENOMIC DNA]</scope>
    <source>
        <strain evidence="3">Ar21-2</strain>
    </source>
</reference>
<feature type="region of interest" description="Disordered" evidence="1">
    <location>
        <begin position="588"/>
        <end position="610"/>
    </location>
</feature>
<keyword evidence="3" id="KW-1185">Reference proteome</keyword>
<proteinExistence type="predicted"/>
<sequence length="659" mass="75450">MEMSERQVWRFPSLCLRIHINAFGGRSYSPSALAHLFPPLSQPLRSNRKYRSSRRTMNGKSSRIAQEPIPLCDQCENTFCPSVTRPSPSFTEQCREFYTPAKGQRDEIIREVLHLEDVADDYDRELARLRDIVTRLESGRAQVQNHIDDYASLTSAPIRRIRNPLFLPNDSPALSSPAHHDPDSILKRIFTLACVRDDSEDDSKSHIQWLTPLMISHVCSHWRKVSLDMPEMWSYLDINWLTNPTADLELLRMYIARTKTDTPLSIRIDMETDSSHFYRQALTLLLDHARRWREAVIIVDHEVLQSFLSGHFDILERLVLCIQNIQTSNPVEYFKFVPRLRYVKIDAALGDLLSPSYLESVLDLKHQEGHSDILSFQPHQLDVPDLHLSLFPESPSMFVQWTNIRALTIHSLTPDFETRLQTITMPNLDRLNIALHRDYKFDISFFQFLLCLVNSSECKLSSFSLDLTHCRGKHRREHKEKFGMDGNEFWNFLYGIPSITELRIVEPRGSGCRHCNIISDMLCSLIVMDDDDPSSVSLPHLKKLELVWTASLGWGDLVPMVQSRLEEREVVGRTMFVDSVTVGEEWGGVSESGDGDDISMSDGSSLMSTLSGEHDQDKAVVLSALDSLIIGSRGKTEVDSDMQEWMGDLRTHGMVVHLL</sequence>
<dbReference type="OrthoDB" id="2863558at2759"/>
<dbReference type="EMBL" id="KZ293655">
    <property type="protein sequence ID" value="PBK94045.1"/>
    <property type="molecule type" value="Genomic_DNA"/>
</dbReference>